<reference evidence="2" key="1">
    <citation type="submission" date="2020-11" db="EMBL/GenBank/DDBJ databases">
        <authorList>
            <consortium name="DOE Joint Genome Institute"/>
            <person name="Ahrendt S."/>
            <person name="Riley R."/>
            <person name="Andreopoulos W."/>
            <person name="Labutti K."/>
            <person name="Pangilinan J."/>
            <person name="Ruiz-Duenas F.J."/>
            <person name="Barrasa J.M."/>
            <person name="Sanchez-Garcia M."/>
            <person name="Camarero S."/>
            <person name="Miyauchi S."/>
            <person name="Serrano A."/>
            <person name="Linde D."/>
            <person name="Babiker R."/>
            <person name="Drula E."/>
            <person name="Ayuso-Fernandez I."/>
            <person name="Pacheco R."/>
            <person name="Padilla G."/>
            <person name="Ferreira P."/>
            <person name="Barriuso J."/>
            <person name="Kellner H."/>
            <person name="Castanera R."/>
            <person name="Alfaro M."/>
            <person name="Ramirez L."/>
            <person name="Pisabarro A.G."/>
            <person name="Kuo A."/>
            <person name="Tritt A."/>
            <person name="Lipzen A."/>
            <person name="He G."/>
            <person name="Yan M."/>
            <person name="Ng V."/>
            <person name="Cullen D."/>
            <person name="Martin F."/>
            <person name="Rosso M.-N."/>
            <person name="Henrissat B."/>
            <person name="Hibbett D."/>
            <person name="Martinez A.T."/>
            <person name="Grigoriev I.V."/>
        </authorList>
    </citation>
    <scope>NUCLEOTIDE SEQUENCE</scope>
    <source>
        <strain evidence="2">MF-IS2</strain>
    </source>
</reference>
<feature type="region of interest" description="Disordered" evidence="1">
    <location>
        <begin position="45"/>
        <end position="68"/>
    </location>
</feature>
<sequence>MPFLESFKTLVARFAKHKEQVEKPPPLLNPGLAEVTTDTAQYLPAPGPLTHARGANDDDQLGNSGSTIPNTCRLYSLGHLKQPPNQPPTPIVPAQQSAVSAQAIAPSNPPPALIVSATSGVLTNAHDVAIDNLTAIDQSVQLNVNSNSIGPDPIIKRLVEKGTSAAIYDSSTWG</sequence>
<evidence type="ECO:0000313" key="2">
    <source>
        <dbReference type="EMBL" id="KAF9440578.1"/>
    </source>
</evidence>
<keyword evidence="3" id="KW-1185">Reference proteome</keyword>
<evidence type="ECO:0000313" key="3">
    <source>
        <dbReference type="Proteomes" id="UP000807342"/>
    </source>
</evidence>
<name>A0A9P5WX97_9AGAR</name>
<organism evidence="2 3">
    <name type="scientific">Macrolepiota fuliginosa MF-IS2</name>
    <dbReference type="NCBI Taxonomy" id="1400762"/>
    <lineage>
        <taxon>Eukaryota</taxon>
        <taxon>Fungi</taxon>
        <taxon>Dikarya</taxon>
        <taxon>Basidiomycota</taxon>
        <taxon>Agaricomycotina</taxon>
        <taxon>Agaricomycetes</taxon>
        <taxon>Agaricomycetidae</taxon>
        <taxon>Agaricales</taxon>
        <taxon>Agaricineae</taxon>
        <taxon>Agaricaceae</taxon>
        <taxon>Macrolepiota</taxon>
    </lineage>
</organism>
<accession>A0A9P5WX97</accession>
<dbReference type="EMBL" id="MU152420">
    <property type="protein sequence ID" value="KAF9440578.1"/>
    <property type="molecule type" value="Genomic_DNA"/>
</dbReference>
<comment type="caution">
    <text evidence="2">The sequence shown here is derived from an EMBL/GenBank/DDBJ whole genome shotgun (WGS) entry which is preliminary data.</text>
</comment>
<dbReference type="Proteomes" id="UP000807342">
    <property type="component" value="Unassembled WGS sequence"/>
</dbReference>
<proteinExistence type="predicted"/>
<gene>
    <name evidence="2" type="ORF">P691DRAFT_767569</name>
</gene>
<evidence type="ECO:0000256" key="1">
    <source>
        <dbReference type="SAM" id="MobiDB-lite"/>
    </source>
</evidence>
<protein>
    <submittedName>
        <fullName evidence="2">Uncharacterized protein</fullName>
    </submittedName>
</protein>
<dbReference type="AlphaFoldDB" id="A0A9P5WX97"/>